<dbReference type="Proteomes" id="UP000054565">
    <property type="component" value="Unassembled WGS sequence"/>
</dbReference>
<dbReference type="EMBL" id="DS028094">
    <property type="protein sequence ID" value="KMP03219.1"/>
    <property type="molecule type" value="Genomic_DNA"/>
</dbReference>
<organism evidence="1 2">
    <name type="scientific">Coccidioides immitis RMSCC 2394</name>
    <dbReference type="NCBI Taxonomy" id="404692"/>
    <lineage>
        <taxon>Eukaryota</taxon>
        <taxon>Fungi</taxon>
        <taxon>Dikarya</taxon>
        <taxon>Ascomycota</taxon>
        <taxon>Pezizomycotina</taxon>
        <taxon>Eurotiomycetes</taxon>
        <taxon>Eurotiomycetidae</taxon>
        <taxon>Onygenales</taxon>
        <taxon>Onygenaceae</taxon>
        <taxon>Coccidioides</taxon>
    </lineage>
</organism>
<reference evidence="2" key="1">
    <citation type="journal article" date="2010" name="Genome Res.">
        <title>Population genomic sequencing of Coccidioides fungi reveals recent hybridization and transposon control.</title>
        <authorList>
            <person name="Neafsey D.E."/>
            <person name="Barker B.M."/>
            <person name="Sharpton T.J."/>
            <person name="Stajich J.E."/>
            <person name="Park D.J."/>
            <person name="Whiston E."/>
            <person name="Hung C.-Y."/>
            <person name="McMahan C."/>
            <person name="White J."/>
            <person name="Sykes S."/>
            <person name="Heiman D."/>
            <person name="Young S."/>
            <person name="Zeng Q."/>
            <person name="Abouelleil A."/>
            <person name="Aftuck L."/>
            <person name="Bessette D."/>
            <person name="Brown A."/>
            <person name="FitzGerald M."/>
            <person name="Lui A."/>
            <person name="Macdonald J.P."/>
            <person name="Priest M."/>
            <person name="Orbach M.J."/>
            <person name="Galgiani J.N."/>
            <person name="Kirkland T.N."/>
            <person name="Cole G.T."/>
            <person name="Birren B.W."/>
            <person name="Henn M.R."/>
            <person name="Taylor J.W."/>
            <person name="Rounsley S.D."/>
        </authorList>
    </citation>
    <scope>NUCLEOTIDE SEQUENCE [LARGE SCALE GENOMIC DNA]</scope>
    <source>
        <strain evidence="2">RMSCC 2394</strain>
    </source>
</reference>
<dbReference type="AlphaFoldDB" id="A0A0J6Y835"/>
<accession>A0A0J6Y835</accession>
<protein>
    <submittedName>
        <fullName evidence="1">Uncharacterized protein</fullName>
    </submittedName>
</protein>
<evidence type="ECO:0000313" key="2">
    <source>
        <dbReference type="Proteomes" id="UP000054565"/>
    </source>
</evidence>
<name>A0A0J6Y835_COCIT</name>
<sequence length="161" mass="17529">MPPPSLLSPEFLLLVFRKNPNLLRTLQSQSGAIRAGTCPRVKKSNMRTAHAAFAPDAVPLHWVEHGVTAAPASTFSACQCWASPANPPVVRGLSPLAPRAMAFLSRQYKLKPFWLNFEELQGNARMNGVLEETHAPDLLNHVSGWPQLQLLGLCSGILGNT</sequence>
<proteinExistence type="predicted"/>
<gene>
    <name evidence="1" type="ORF">CIRG_02911</name>
</gene>
<evidence type="ECO:0000313" key="1">
    <source>
        <dbReference type="EMBL" id="KMP03219.1"/>
    </source>
</evidence>